<evidence type="ECO:0000256" key="2">
    <source>
        <dbReference type="ARBA" id="ARBA00010883"/>
    </source>
</evidence>
<accession>A0A9P6YK97</accession>
<evidence type="ECO:0000256" key="10">
    <source>
        <dbReference type="SAM" id="MobiDB-lite"/>
    </source>
</evidence>
<dbReference type="GO" id="GO:0042147">
    <property type="term" value="P:retrograde transport, endosome to Golgi"/>
    <property type="evidence" value="ECO:0007669"/>
    <property type="project" value="InterPro"/>
</dbReference>
<keyword evidence="5" id="KW-0653">Protein transport</keyword>
<evidence type="ECO:0000313" key="12">
    <source>
        <dbReference type="EMBL" id="KAG1550684.1"/>
    </source>
</evidence>
<evidence type="ECO:0000313" key="13">
    <source>
        <dbReference type="Proteomes" id="UP000717996"/>
    </source>
</evidence>
<comment type="subcellular location">
    <subcellularLocation>
        <location evidence="1">Endosome membrane</location>
        <topology evidence="1">Peripheral membrane protein</topology>
    </subcellularLocation>
</comment>
<dbReference type="GO" id="GO:0015031">
    <property type="term" value="P:protein transport"/>
    <property type="evidence" value="ECO:0007669"/>
    <property type="project" value="UniProtKB-KW"/>
</dbReference>
<comment type="similarity">
    <text evidence="2">Belongs to the sorting nexin family.</text>
</comment>
<evidence type="ECO:0000256" key="7">
    <source>
        <dbReference type="ARBA" id="ARBA00023121"/>
    </source>
</evidence>
<gene>
    <name evidence="12" type="ORF">G6F51_002304</name>
</gene>
<dbReference type="InterPro" id="IPR001683">
    <property type="entry name" value="PX_dom"/>
</dbReference>
<dbReference type="GO" id="GO:0010008">
    <property type="term" value="C:endosome membrane"/>
    <property type="evidence" value="ECO:0007669"/>
    <property type="project" value="UniProtKB-SubCell"/>
</dbReference>
<protein>
    <recommendedName>
        <fullName evidence="11">PX domain-containing protein</fullName>
    </recommendedName>
</protein>
<dbReference type="Proteomes" id="UP000717996">
    <property type="component" value="Unassembled WGS sequence"/>
</dbReference>
<dbReference type="PROSITE" id="PS50195">
    <property type="entry name" value="PX"/>
    <property type="match status" value="1"/>
</dbReference>
<dbReference type="GO" id="GO:0006914">
    <property type="term" value="P:autophagy"/>
    <property type="evidence" value="ECO:0007669"/>
    <property type="project" value="UniProtKB-KW"/>
</dbReference>
<feature type="region of interest" description="Disordered" evidence="10">
    <location>
        <begin position="98"/>
        <end position="167"/>
    </location>
</feature>
<keyword evidence="9" id="KW-0175">Coiled coil</keyword>
<dbReference type="OrthoDB" id="289314at2759"/>
<dbReference type="InterPro" id="IPR051079">
    <property type="entry name" value="Sorting_Nexin_Autophagy"/>
</dbReference>
<name>A0A9P6YK97_RHIOR</name>
<feature type="coiled-coil region" evidence="9">
    <location>
        <begin position="169"/>
        <end position="196"/>
    </location>
</feature>
<evidence type="ECO:0000256" key="1">
    <source>
        <dbReference type="ARBA" id="ARBA00004481"/>
    </source>
</evidence>
<keyword evidence="4" id="KW-0967">Endosome</keyword>
<dbReference type="GO" id="GO:0005829">
    <property type="term" value="C:cytosol"/>
    <property type="evidence" value="ECO:0007669"/>
    <property type="project" value="GOC"/>
</dbReference>
<feature type="region of interest" description="Disordered" evidence="10">
    <location>
        <begin position="744"/>
        <end position="769"/>
    </location>
</feature>
<evidence type="ECO:0000256" key="4">
    <source>
        <dbReference type="ARBA" id="ARBA00022753"/>
    </source>
</evidence>
<dbReference type="SMART" id="SM00312">
    <property type="entry name" value="PX"/>
    <property type="match status" value="1"/>
</dbReference>
<evidence type="ECO:0000256" key="3">
    <source>
        <dbReference type="ARBA" id="ARBA00022448"/>
    </source>
</evidence>
<feature type="domain" description="PX" evidence="11">
    <location>
        <begin position="447"/>
        <end position="560"/>
    </location>
</feature>
<evidence type="ECO:0000256" key="9">
    <source>
        <dbReference type="SAM" id="Coils"/>
    </source>
</evidence>
<evidence type="ECO:0000256" key="5">
    <source>
        <dbReference type="ARBA" id="ARBA00022927"/>
    </source>
</evidence>
<dbReference type="InterPro" id="IPR036871">
    <property type="entry name" value="PX_dom_sf"/>
</dbReference>
<comment type="caution">
    <text evidence="12">The sequence shown here is derived from an EMBL/GenBank/DDBJ whole genome shotgun (WGS) entry which is preliminary data.</text>
</comment>
<keyword evidence="8" id="KW-0472">Membrane</keyword>
<dbReference type="PANTHER" id="PTHR46979">
    <property type="entry name" value="SORTING NEXIN-41"/>
    <property type="match status" value="1"/>
</dbReference>
<reference evidence="12" key="1">
    <citation type="journal article" date="2020" name="Microb. Genom.">
        <title>Genetic diversity of clinical and environmental Mucorales isolates obtained from an investigation of mucormycosis cases among solid organ transplant recipients.</title>
        <authorList>
            <person name="Nguyen M.H."/>
            <person name="Kaul D."/>
            <person name="Muto C."/>
            <person name="Cheng S.J."/>
            <person name="Richter R.A."/>
            <person name="Bruno V.M."/>
            <person name="Liu G."/>
            <person name="Beyhan S."/>
            <person name="Sundermann A.J."/>
            <person name="Mounaud S."/>
            <person name="Pasculle A.W."/>
            <person name="Nierman W.C."/>
            <person name="Driscoll E."/>
            <person name="Cumbie R."/>
            <person name="Clancy C.J."/>
            <person name="Dupont C.L."/>
        </authorList>
    </citation>
    <scope>NUCLEOTIDE SEQUENCE</scope>
    <source>
        <strain evidence="12">GL16</strain>
    </source>
</reference>
<proteinExistence type="inferred from homology"/>
<dbReference type="InterPro" id="IPR044106">
    <property type="entry name" value="PX_Snx41/Atg20"/>
</dbReference>
<evidence type="ECO:0000259" key="11">
    <source>
        <dbReference type="PROSITE" id="PS50195"/>
    </source>
</evidence>
<organism evidence="12 13">
    <name type="scientific">Rhizopus oryzae</name>
    <name type="common">Mucormycosis agent</name>
    <name type="synonym">Rhizopus arrhizus var. delemar</name>
    <dbReference type="NCBI Taxonomy" id="64495"/>
    <lineage>
        <taxon>Eukaryota</taxon>
        <taxon>Fungi</taxon>
        <taxon>Fungi incertae sedis</taxon>
        <taxon>Mucoromycota</taxon>
        <taxon>Mucoromycotina</taxon>
        <taxon>Mucoromycetes</taxon>
        <taxon>Mucorales</taxon>
        <taxon>Mucorineae</taxon>
        <taxon>Rhizopodaceae</taxon>
        <taxon>Rhizopus</taxon>
    </lineage>
</organism>
<dbReference type="GO" id="GO:0035091">
    <property type="term" value="F:phosphatidylinositol binding"/>
    <property type="evidence" value="ECO:0007669"/>
    <property type="project" value="InterPro"/>
</dbReference>
<feature type="compositionally biased region" description="Acidic residues" evidence="10">
    <location>
        <begin position="146"/>
        <end position="155"/>
    </location>
</feature>
<dbReference type="Gene3D" id="1.20.1270.60">
    <property type="entry name" value="Arfaptin homology (AH) domain/BAR domain"/>
    <property type="match status" value="1"/>
</dbReference>
<sequence length="932" mass="106407">MSSVSSFEGSDKDSFFQKSFQDNPALARHAYLRKTDLLDTLDNGRTRDTDTWSVAATIDDQESVISAHAASINRLNHDRETDDDNNTVDDVRDQLQDAHLREAPNLRDIVGHPPLDEEDKQSRSNAAEFGDARSSVTFEHSAADSSDGEPNDVVDDQISAPPQPQPSFASVVNKSYAELMEENELLQAQLRSLQSAQKHQAEMIMNLKNLTGCDEEVFGKALALSQMKNDEFAATAGPSVINSRTLTQKLARLAETLSRFVTMAAAVVNKDEAWRLSLEQSLYSQITQLYLTSLPFGTENQHLLNTAYLDQICRFETTLGSNFAKWYRRQTVQSLTLNPATKEYLQDIQRHVTKKMLELLDTDCMDDELMRIWDYVLELCASLSLEIHRGDADVSVEHLQIGSKYDQDIMAPTDNIADYKNKLVKMSISPLFIDEEGVVLLPARVEQENILKIIYAEKNQTDNNSFIVYTIQTKDMKEVKRRYSEFESLRKSLVRLYPVLLIPPIPEKHTLSEYTRKDENNAMIDKRKRMLERFLVRIGVHPILSQEHVFHRFIHGNESWNDILSSPPLSDLPKDHLIPNDYASLTHTSVIPVPSSSYIIKHPHQEFEQAESNVDKSTRDKGHKFDKSQKNILKRLTDLSNDYSDLGSVYNALSLYEPSGLLSSFIEKLGQVIDDSCASTNDMIKSLEIECSEHIQDYSQYIQITKQALRYRRMKQAQLELIQETLDQKTQALETLLRKQDESNKLKSGMNQLSISKSAEEQEEDDDVDDDFLDTESIEDGFAAIIKEDIGNKKHTAEEAHEYPASATLSTVKSSKERTKKWTSTKKLFSAFSFTFQGMIDSDPEQTRQNQILKSKDTIKQLEKARESVSQDLSEMSDMLQQELKRHKAQQDKELKLILIAFAKIHLSYCERNMICWKKIRNEVDISINKLN</sequence>
<dbReference type="EMBL" id="JAANIT010000194">
    <property type="protein sequence ID" value="KAG1550684.1"/>
    <property type="molecule type" value="Genomic_DNA"/>
</dbReference>
<dbReference type="AlphaFoldDB" id="A0A9P6YK97"/>
<dbReference type="InterPro" id="IPR027267">
    <property type="entry name" value="AH/BAR_dom_sf"/>
</dbReference>
<dbReference type="PANTHER" id="PTHR46979:SF2">
    <property type="entry name" value="SORTING NEXIN-41"/>
    <property type="match status" value="1"/>
</dbReference>
<dbReference type="Pfam" id="PF00787">
    <property type="entry name" value="PX"/>
    <property type="match status" value="1"/>
</dbReference>
<feature type="coiled-coil region" evidence="9">
    <location>
        <begin position="852"/>
        <end position="890"/>
    </location>
</feature>
<keyword evidence="6" id="KW-0072">Autophagy</keyword>
<dbReference type="SUPFAM" id="SSF64268">
    <property type="entry name" value="PX domain"/>
    <property type="match status" value="1"/>
</dbReference>
<evidence type="ECO:0000256" key="8">
    <source>
        <dbReference type="ARBA" id="ARBA00023136"/>
    </source>
</evidence>
<evidence type="ECO:0000256" key="6">
    <source>
        <dbReference type="ARBA" id="ARBA00023006"/>
    </source>
</evidence>
<keyword evidence="3" id="KW-0813">Transport</keyword>
<dbReference type="CDD" id="cd06867">
    <property type="entry name" value="PX_SNX41_42"/>
    <property type="match status" value="1"/>
</dbReference>
<dbReference type="Gene3D" id="3.30.1520.10">
    <property type="entry name" value="Phox-like domain"/>
    <property type="match status" value="1"/>
</dbReference>
<keyword evidence="7" id="KW-0446">Lipid-binding</keyword>